<evidence type="ECO:0000256" key="1">
    <source>
        <dbReference type="SAM" id="MobiDB-lite"/>
    </source>
</evidence>
<proteinExistence type="predicted"/>
<dbReference type="AlphaFoldDB" id="M3Y5Z9"/>
<name>M3Y5Z9_MUSPF</name>
<feature type="compositionally biased region" description="Low complexity" evidence="1">
    <location>
        <begin position="73"/>
        <end position="87"/>
    </location>
</feature>
<organism evidence="2">
    <name type="scientific">Mustela putorius furo</name>
    <name type="common">European domestic ferret</name>
    <name type="synonym">Mustela furo</name>
    <dbReference type="NCBI Taxonomy" id="9669"/>
    <lineage>
        <taxon>Eukaryota</taxon>
        <taxon>Metazoa</taxon>
        <taxon>Chordata</taxon>
        <taxon>Craniata</taxon>
        <taxon>Vertebrata</taxon>
        <taxon>Euteleostomi</taxon>
        <taxon>Mammalia</taxon>
        <taxon>Eutheria</taxon>
        <taxon>Laurasiatheria</taxon>
        <taxon>Carnivora</taxon>
        <taxon>Caniformia</taxon>
        <taxon>Musteloidea</taxon>
        <taxon>Mustelidae</taxon>
        <taxon>Mustelinae</taxon>
        <taxon>Mustela</taxon>
    </lineage>
</organism>
<dbReference type="HOGENOM" id="CLU_2352081_0_0_1"/>
<dbReference type="InParanoid" id="M3Y5Z9"/>
<dbReference type="EMBL" id="AEYP01049545">
    <property type="status" value="NOT_ANNOTATED_CDS"/>
    <property type="molecule type" value="Genomic_DNA"/>
</dbReference>
<accession>M3Y5Z9</accession>
<protein>
    <submittedName>
        <fullName evidence="2">Uncharacterized protein</fullName>
    </submittedName>
</protein>
<feature type="region of interest" description="Disordered" evidence="1">
    <location>
        <begin position="61"/>
        <end position="87"/>
    </location>
</feature>
<sequence length="97" mass="9517">GAGAPQDHSHGGRGAPAVGCEVVVAQAGEAEDVAVEGLVVEVAPSAADAVAVVLGPALWGSRGVRSEQPAPPGGLSRGPPSSRPPSALREAVLLEWP</sequence>
<evidence type="ECO:0000313" key="2">
    <source>
        <dbReference type="Ensembl" id="ENSMPUP00000006750.1"/>
    </source>
</evidence>
<reference evidence="2" key="1">
    <citation type="submission" date="2024-06" db="UniProtKB">
        <authorList>
            <consortium name="Ensembl"/>
        </authorList>
    </citation>
    <scope>IDENTIFICATION</scope>
</reference>
<dbReference type="Ensembl" id="ENSMPUT00000006863.1">
    <property type="protein sequence ID" value="ENSMPUP00000006750.1"/>
    <property type="gene ID" value="ENSMPUG00000006804.1"/>
</dbReference>